<evidence type="ECO:0000256" key="12">
    <source>
        <dbReference type="RuleBase" id="RU363075"/>
    </source>
</evidence>
<keyword evidence="13" id="KW-0732">Signal</keyword>
<name>A0A368FN42_ANCCA</name>
<keyword evidence="5" id="KW-0808">Transferase</keyword>
<dbReference type="Pfam" id="PF03901">
    <property type="entry name" value="Glyco_transf_22"/>
    <property type="match status" value="1"/>
</dbReference>
<feature type="transmembrane region" description="Helical" evidence="12">
    <location>
        <begin position="88"/>
        <end position="109"/>
    </location>
</feature>
<dbReference type="InterPro" id="IPR005599">
    <property type="entry name" value="GPI_mannosylTrfase"/>
</dbReference>
<evidence type="ECO:0000256" key="4">
    <source>
        <dbReference type="ARBA" id="ARBA00022676"/>
    </source>
</evidence>
<comment type="pathway">
    <text evidence="2">Protein modification; protein glycosylation.</text>
</comment>
<dbReference type="EMBL" id="JOJR01000885">
    <property type="protein sequence ID" value="RCN33654.1"/>
    <property type="molecule type" value="Genomic_DNA"/>
</dbReference>
<feature type="transmembrane region" description="Helical" evidence="12">
    <location>
        <begin position="189"/>
        <end position="216"/>
    </location>
</feature>
<evidence type="ECO:0000256" key="9">
    <source>
        <dbReference type="ARBA" id="ARBA00023136"/>
    </source>
</evidence>
<evidence type="ECO:0000256" key="1">
    <source>
        <dbReference type="ARBA" id="ARBA00004477"/>
    </source>
</evidence>
<evidence type="ECO:0000256" key="3">
    <source>
        <dbReference type="ARBA" id="ARBA00007063"/>
    </source>
</evidence>
<comment type="catalytic activity">
    <reaction evidence="11">
        <text>an alpha-D-Man-(1-&gt;2)-alpha-D-Man-(1-&gt;2)-alpha-D-Man-(1-&gt;3)-[alpha-D-Man-(1-&gt;2)-alpha-D-Man-(1-&gt;3)-alpha-D-Man-(1-&gt;6)]-beta-D-Man-(1-&gt;4)-beta-D-GlcNAc-(1-&gt;4)-alpha-D-GlcNAc-diphospho-di-trans,poly-cis-dolichol + a di-trans,poly-cis-dolichyl beta-D-mannosyl phosphate = an alpha-D-Man-(1-&gt;2)-alpha-D-Man-(1-&gt;2)-alpha-D-Man-(1-&gt;3)-[alpha-D-Man-(1-&gt;2)-alpha-D-Man-(1-&gt;3)-[alpha-D-Man-(1-&gt;6)]-alpha-D-Man-(1-&gt;6)]-beta-D-Man-(1-&gt;4)-beta-D-GlcNAc-(1-&gt;4)-alpha-D-GlcNAc-diphospho-di-trans,poly-cis-dolichol + a di-trans,poly-cis-dolichyl phosphate + H(+)</text>
        <dbReference type="Rhea" id="RHEA:29535"/>
        <dbReference type="Rhea" id="RHEA-COMP:19498"/>
        <dbReference type="Rhea" id="RHEA-COMP:19501"/>
        <dbReference type="Rhea" id="RHEA-COMP:19518"/>
        <dbReference type="Rhea" id="RHEA-COMP:19519"/>
        <dbReference type="ChEBI" id="CHEBI:15378"/>
        <dbReference type="ChEBI" id="CHEBI:57683"/>
        <dbReference type="ChEBI" id="CHEBI:58211"/>
        <dbReference type="ChEBI" id="CHEBI:132517"/>
        <dbReference type="ChEBI" id="CHEBI:132519"/>
        <dbReference type="EC" id="2.4.1.260"/>
    </reaction>
    <physiologicalReaction direction="left-to-right" evidence="11">
        <dbReference type="Rhea" id="RHEA:29536"/>
    </physiologicalReaction>
</comment>
<protein>
    <recommendedName>
        <fullName evidence="12">Mannosyltransferase</fullName>
        <ecNumber evidence="12">2.4.1.-</ecNumber>
    </recommendedName>
</protein>
<keyword evidence="6 12" id="KW-0812">Transmembrane</keyword>
<keyword evidence="9 12" id="KW-0472">Membrane</keyword>
<feature type="chain" id="PRO_5016586867" description="Mannosyltransferase" evidence="13">
    <location>
        <begin position="28"/>
        <end position="463"/>
    </location>
</feature>
<accession>A0A368FN42</accession>
<feature type="transmembrane region" description="Helical" evidence="12">
    <location>
        <begin position="62"/>
        <end position="82"/>
    </location>
</feature>
<feature type="transmembrane region" description="Helical" evidence="12">
    <location>
        <begin position="320"/>
        <end position="336"/>
    </location>
</feature>
<dbReference type="AlphaFoldDB" id="A0A368FN42"/>
<dbReference type="GO" id="GO:0052917">
    <property type="term" value="F:dol-P-Man:Man(7)GlcNAc(2)-PP-Dol alpha-1,6-mannosyltransferase activity"/>
    <property type="evidence" value="ECO:0007669"/>
    <property type="project" value="UniProtKB-EC"/>
</dbReference>
<gene>
    <name evidence="14" type="ORF">ANCCAN_20515</name>
</gene>
<dbReference type="GO" id="GO:0006487">
    <property type="term" value="P:protein N-linked glycosylation"/>
    <property type="evidence" value="ECO:0007669"/>
    <property type="project" value="TreeGrafter"/>
</dbReference>
<comment type="function">
    <text evidence="10">Mannosyltransferase that operates in the biosynthetic pathway of dolichol-linked oligosaccharides, the glycan precursors employed in protein asparagine (N)-glycosylation. The assembly of dolichol-linked oligosaccharides begins on the cytosolic side of the endoplasmic reticulum membrane and finishes in its lumen. The sequential addition of sugars to dolichol pyrophosphate produces dolichol-linked oligosaccharides containing fourteen sugars, including two GlcNAcs, nine mannoses and three glucoses. Once assembled, the oligosaccharide is transferred from the lipid to nascent proteins by oligosaccharyltransferases. In the lumen of the endoplasmic reticulum, adds the eighth mannose residue in an alpha-1,6 linkage onto Man(7)GlcNAc(2)-PP-dolichol to produce Man(8)GlcNAc(2)-PP-dolichol.</text>
</comment>
<evidence type="ECO:0000256" key="8">
    <source>
        <dbReference type="ARBA" id="ARBA00022989"/>
    </source>
</evidence>
<sequence length="463" mass="52844">MDNIEGSEWMVVIAMLIHLLMAPGTKVEESFNVQASHDLIYHNYNITAYDHNDFPGVVPRTFAGPIYLALFGLPMRLVFYLANTPKFWMLFFVRFVLGMTNVIAFLNFARAVRKHFGAETAPFLRCVISASCFIWDDDQVPSFLTWSYRRTHPASAALKPFTSGLGQLGLITVLTVFHRCLENRYESGVRWATAAVVLFRCELVLLFAPIFLPVIISGRLPLFGWDGALATGVRTALKVLAITVPIDSLLWGRPVYPEFEVAIFNILLNRSHEYGVIHPLFFSKVSPFLWYFYSCLPRGLMASLPLAVLGLFLDRRLRPIVLPAVIFILLYSFLPHKELRHVLVQRFFFRSWFIIYAFPLINLSAAVFCARMYINREKSFARRLLYVGCCLHLIANLVCTSAFLYAGARNYPGGDAIAHLQWTQRVDAHKPISVYIDNACAQTGVSRFMQLYDAWEYVLKCFL</sequence>
<evidence type="ECO:0000256" key="10">
    <source>
        <dbReference type="ARBA" id="ARBA00044721"/>
    </source>
</evidence>
<dbReference type="GO" id="GO:0005789">
    <property type="term" value="C:endoplasmic reticulum membrane"/>
    <property type="evidence" value="ECO:0007669"/>
    <property type="project" value="UniProtKB-SubCell"/>
</dbReference>
<evidence type="ECO:0000256" key="13">
    <source>
        <dbReference type="SAM" id="SignalP"/>
    </source>
</evidence>
<feature type="transmembrane region" description="Helical" evidence="12">
    <location>
        <begin position="156"/>
        <end position="177"/>
    </location>
</feature>
<dbReference type="PANTHER" id="PTHR22760:SF1">
    <property type="entry name" value="DOL-P-MAN:MAN(7)GLCNAC(2)-PP-DOL ALPHA-1,6-MANNOSYLTRANSFERASE"/>
    <property type="match status" value="1"/>
</dbReference>
<evidence type="ECO:0000256" key="11">
    <source>
        <dbReference type="ARBA" id="ARBA00048899"/>
    </source>
</evidence>
<proteinExistence type="inferred from homology"/>
<evidence type="ECO:0000256" key="2">
    <source>
        <dbReference type="ARBA" id="ARBA00004922"/>
    </source>
</evidence>
<feature type="transmembrane region" description="Helical" evidence="12">
    <location>
        <begin position="290"/>
        <end position="313"/>
    </location>
</feature>
<comment type="subcellular location">
    <subcellularLocation>
        <location evidence="1 12">Endoplasmic reticulum membrane</location>
        <topology evidence="1 12">Multi-pass membrane protein</topology>
    </subcellularLocation>
</comment>
<comment type="caution">
    <text evidence="14">The sequence shown here is derived from an EMBL/GenBank/DDBJ whole genome shotgun (WGS) entry which is preliminary data.</text>
</comment>
<dbReference type="PANTHER" id="PTHR22760">
    <property type="entry name" value="GLYCOSYLTRANSFERASE"/>
    <property type="match status" value="1"/>
</dbReference>
<evidence type="ECO:0000313" key="14">
    <source>
        <dbReference type="EMBL" id="RCN33654.1"/>
    </source>
</evidence>
<reference evidence="14 15" key="1">
    <citation type="submission" date="2014-10" db="EMBL/GenBank/DDBJ databases">
        <title>Draft genome of the hookworm Ancylostoma caninum.</title>
        <authorList>
            <person name="Mitreva M."/>
        </authorList>
    </citation>
    <scope>NUCLEOTIDE SEQUENCE [LARGE SCALE GENOMIC DNA]</scope>
    <source>
        <strain evidence="14 15">Baltimore</strain>
    </source>
</reference>
<keyword evidence="15" id="KW-1185">Reference proteome</keyword>
<keyword evidence="7 12" id="KW-0256">Endoplasmic reticulum</keyword>
<dbReference type="EC" id="2.4.1.-" evidence="12"/>
<evidence type="ECO:0000313" key="15">
    <source>
        <dbReference type="Proteomes" id="UP000252519"/>
    </source>
</evidence>
<dbReference type="OrthoDB" id="19039at2759"/>
<comment type="similarity">
    <text evidence="3 12">Belongs to the glycosyltransferase 22 family.</text>
</comment>
<feature type="transmembrane region" description="Helical" evidence="12">
    <location>
        <begin position="348"/>
        <end position="372"/>
    </location>
</feature>
<evidence type="ECO:0000256" key="7">
    <source>
        <dbReference type="ARBA" id="ARBA00022824"/>
    </source>
</evidence>
<evidence type="ECO:0000256" key="6">
    <source>
        <dbReference type="ARBA" id="ARBA00022692"/>
    </source>
</evidence>
<evidence type="ECO:0000256" key="5">
    <source>
        <dbReference type="ARBA" id="ARBA00022679"/>
    </source>
</evidence>
<feature type="signal peptide" evidence="13">
    <location>
        <begin position="1"/>
        <end position="27"/>
    </location>
</feature>
<keyword evidence="4 12" id="KW-0328">Glycosyltransferase</keyword>
<organism evidence="14 15">
    <name type="scientific">Ancylostoma caninum</name>
    <name type="common">Dog hookworm</name>
    <dbReference type="NCBI Taxonomy" id="29170"/>
    <lineage>
        <taxon>Eukaryota</taxon>
        <taxon>Metazoa</taxon>
        <taxon>Ecdysozoa</taxon>
        <taxon>Nematoda</taxon>
        <taxon>Chromadorea</taxon>
        <taxon>Rhabditida</taxon>
        <taxon>Rhabditina</taxon>
        <taxon>Rhabditomorpha</taxon>
        <taxon>Strongyloidea</taxon>
        <taxon>Ancylostomatidae</taxon>
        <taxon>Ancylostomatinae</taxon>
        <taxon>Ancylostoma</taxon>
    </lineage>
</organism>
<feature type="transmembrane region" description="Helical" evidence="12">
    <location>
        <begin position="384"/>
        <end position="406"/>
    </location>
</feature>
<keyword evidence="8 12" id="KW-1133">Transmembrane helix</keyword>
<dbReference type="UniPathway" id="UPA00378"/>
<dbReference type="STRING" id="29170.A0A368FN42"/>
<dbReference type="Proteomes" id="UP000252519">
    <property type="component" value="Unassembled WGS sequence"/>
</dbReference>